<keyword evidence="14" id="KW-1185">Reference proteome</keyword>
<dbReference type="GO" id="GO:0005886">
    <property type="term" value="C:plasma membrane"/>
    <property type="evidence" value="ECO:0007669"/>
    <property type="project" value="UniProtKB-SubCell"/>
</dbReference>
<feature type="domain" description="Dihydroorotate dehydrogenase catalytic" evidence="12">
    <location>
        <begin position="45"/>
        <end position="344"/>
    </location>
</feature>
<feature type="binding site" evidence="11">
    <location>
        <begin position="111"/>
        <end position="115"/>
    </location>
    <ligand>
        <name>substrate</name>
    </ligand>
</feature>
<dbReference type="HAMAP" id="MF_00225">
    <property type="entry name" value="DHO_dh_type2"/>
    <property type="match status" value="1"/>
</dbReference>
<dbReference type="AlphaFoldDB" id="A0A4R2GPN8"/>
<proteinExistence type="inferred from homology"/>
<feature type="binding site" evidence="11">
    <location>
        <begin position="322"/>
        <end position="323"/>
    </location>
    <ligand>
        <name>FMN</name>
        <dbReference type="ChEBI" id="CHEBI:58210"/>
    </ligand>
</feature>
<organism evidence="13 14">
    <name type="scientific">Camelimonas lactis</name>
    <dbReference type="NCBI Taxonomy" id="659006"/>
    <lineage>
        <taxon>Bacteria</taxon>
        <taxon>Pseudomonadati</taxon>
        <taxon>Pseudomonadota</taxon>
        <taxon>Alphaproteobacteria</taxon>
        <taxon>Hyphomicrobiales</taxon>
        <taxon>Chelatococcaceae</taxon>
        <taxon>Camelimonas</taxon>
    </lineage>
</organism>
<reference evidence="13 14" key="1">
    <citation type="submission" date="2019-03" db="EMBL/GenBank/DDBJ databases">
        <title>Genomic Encyclopedia of Type Strains, Phase IV (KMG-IV): sequencing the most valuable type-strain genomes for metagenomic binning, comparative biology and taxonomic classification.</title>
        <authorList>
            <person name="Goeker M."/>
        </authorList>
    </citation>
    <scope>NUCLEOTIDE SEQUENCE [LARGE SCALE GENOMIC DNA]</scope>
    <source>
        <strain evidence="13 14">DSM 22958</strain>
    </source>
</reference>
<evidence type="ECO:0000256" key="2">
    <source>
        <dbReference type="ARBA" id="ARBA00004370"/>
    </source>
</evidence>
<dbReference type="OrthoDB" id="9802377at2"/>
<comment type="cofactor">
    <cofactor evidence="11">
        <name>FMN</name>
        <dbReference type="ChEBI" id="CHEBI:58210"/>
    </cofactor>
    <text evidence="11">Binds 1 FMN per subunit.</text>
</comment>
<evidence type="ECO:0000256" key="3">
    <source>
        <dbReference type="ARBA" id="ARBA00005161"/>
    </source>
</evidence>
<dbReference type="PROSITE" id="PS00911">
    <property type="entry name" value="DHODEHASE_1"/>
    <property type="match status" value="1"/>
</dbReference>
<gene>
    <name evidence="11" type="primary">pyrD</name>
    <name evidence="13" type="ORF">EV666_112127</name>
</gene>
<comment type="function">
    <text evidence="1 11">Catalyzes the conversion of dihydroorotate to orotate with quinone as electron acceptor.</text>
</comment>
<feature type="binding site" evidence="11">
    <location>
        <position position="175"/>
    </location>
    <ligand>
        <name>FMN</name>
        <dbReference type="ChEBI" id="CHEBI:58210"/>
    </ligand>
</feature>
<feature type="binding site" evidence="11">
    <location>
        <position position="301"/>
    </location>
    <ligand>
        <name>FMN</name>
        <dbReference type="ChEBI" id="CHEBI:58210"/>
    </ligand>
</feature>
<feature type="binding site" evidence="11">
    <location>
        <position position="66"/>
    </location>
    <ligand>
        <name>substrate</name>
    </ligand>
</feature>
<dbReference type="Proteomes" id="UP000294881">
    <property type="component" value="Unassembled WGS sequence"/>
</dbReference>
<dbReference type="SUPFAM" id="SSF51395">
    <property type="entry name" value="FMN-linked oxidoreductases"/>
    <property type="match status" value="1"/>
</dbReference>
<dbReference type="InterPro" id="IPR005719">
    <property type="entry name" value="Dihydroorotate_DH_2"/>
</dbReference>
<comment type="subcellular location">
    <subcellularLocation>
        <location evidence="11">Cell membrane</location>
        <topology evidence="11">Peripheral membrane protein</topology>
    </subcellularLocation>
    <subcellularLocation>
        <location evidence="2">Membrane</location>
    </subcellularLocation>
</comment>
<dbReference type="NCBIfam" id="NF003645">
    <property type="entry name" value="PRK05286.1-2"/>
    <property type="match status" value="1"/>
</dbReference>
<dbReference type="NCBIfam" id="NF003652">
    <property type="entry name" value="PRK05286.2-5"/>
    <property type="match status" value="1"/>
</dbReference>
<evidence type="ECO:0000259" key="12">
    <source>
        <dbReference type="Pfam" id="PF01180"/>
    </source>
</evidence>
<sequence>MTFGLFEELARKAMFTLDPETAHGVTIRALTAMPRRTPPPNDARLAVSAFGLDFPNPVGLAAGFDKNAEVPDAMLGYGFGFVEVGTITPKPQPGNPKPRIFRLPHDRAVINRLGFNNAGHAAARARLLARARDVAGARGLVGVNIGANKDATDRAADYVAGVQAFADVASYFTVNISSPNTPGLRDLQHEAALDDLLGRVLETRDAIAARGKTRRPVLLKIAPDLSLDELDGIVAVCRRRGIDGMIISNTTIARPEALRDRDVAREQGGLSGMPLLGPSTRMLANAWLRVERAFPLIGVGGVDSADSALAKIRAGAALVQLYTGMIYKGPHVATAINRGLADRLGRSGETLAAQVGTDAADVARETA</sequence>
<keyword evidence="8 11" id="KW-0560">Oxidoreductase</keyword>
<dbReference type="RefSeq" id="WP_132009066.1">
    <property type="nucleotide sequence ID" value="NZ_JBHUNN010000002.1"/>
</dbReference>
<dbReference type="PROSITE" id="PS00912">
    <property type="entry name" value="DHODEHASE_2"/>
    <property type="match status" value="1"/>
</dbReference>
<dbReference type="PANTHER" id="PTHR48109">
    <property type="entry name" value="DIHYDROOROTATE DEHYDROGENASE (QUINONE), MITOCHONDRIAL-RELATED"/>
    <property type="match status" value="1"/>
</dbReference>
<evidence type="ECO:0000256" key="4">
    <source>
        <dbReference type="ARBA" id="ARBA00005359"/>
    </source>
</evidence>
<dbReference type="InterPro" id="IPR013785">
    <property type="entry name" value="Aldolase_TIM"/>
</dbReference>
<evidence type="ECO:0000256" key="11">
    <source>
        <dbReference type="HAMAP-Rule" id="MF_00225"/>
    </source>
</evidence>
<feature type="binding site" evidence="11">
    <location>
        <begin position="62"/>
        <end position="66"/>
    </location>
    <ligand>
        <name>FMN</name>
        <dbReference type="ChEBI" id="CHEBI:58210"/>
    </ligand>
</feature>
<feature type="binding site" evidence="11">
    <location>
        <begin position="249"/>
        <end position="250"/>
    </location>
    <ligand>
        <name>substrate</name>
    </ligand>
</feature>
<comment type="pathway">
    <text evidence="3 11">Pyrimidine metabolism; UMP biosynthesis via de novo pathway; orotate from (S)-dihydroorotate (quinone route): step 1/1.</text>
</comment>
<feature type="binding site" evidence="11">
    <location>
        <position position="86"/>
    </location>
    <ligand>
        <name>FMN</name>
        <dbReference type="ChEBI" id="CHEBI:58210"/>
    </ligand>
</feature>
<evidence type="ECO:0000256" key="5">
    <source>
        <dbReference type="ARBA" id="ARBA00022630"/>
    </source>
</evidence>
<keyword evidence="11" id="KW-1003">Cell membrane</keyword>
<dbReference type="Pfam" id="PF01180">
    <property type="entry name" value="DHO_dh"/>
    <property type="match status" value="1"/>
</dbReference>
<protein>
    <recommendedName>
        <fullName evidence="11">Dihydroorotate dehydrogenase (quinone)</fullName>
        <ecNumber evidence="11">1.3.5.2</ecNumber>
    </recommendedName>
    <alternativeName>
        <fullName evidence="11">DHOdehase</fullName>
        <shortName evidence="11">DHOD</shortName>
        <shortName evidence="11">DHODase</shortName>
    </alternativeName>
    <alternativeName>
        <fullName evidence="11">Dihydroorotate oxidase</fullName>
    </alternativeName>
</protein>
<keyword evidence="9 11" id="KW-0472">Membrane</keyword>
<dbReference type="NCBIfam" id="TIGR01036">
    <property type="entry name" value="pyrD_sub2"/>
    <property type="match status" value="1"/>
</dbReference>
<evidence type="ECO:0000256" key="9">
    <source>
        <dbReference type="ARBA" id="ARBA00023136"/>
    </source>
</evidence>
<dbReference type="PANTHER" id="PTHR48109:SF4">
    <property type="entry name" value="DIHYDROOROTATE DEHYDROGENASE (QUINONE), MITOCHONDRIAL"/>
    <property type="match status" value="1"/>
</dbReference>
<keyword evidence="6 11" id="KW-0288">FMN</keyword>
<comment type="caution">
    <text evidence="13">The sequence shown here is derived from an EMBL/GenBank/DDBJ whole genome shotgun (WGS) entry which is preliminary data.</text>
</comment>
<accession>A0A4R2GPN8</accession>
<comment type="catalytic activity">
    <reaction evidence="10 11">
        <text>(S)-dihydroorotate + a quinone = orotate + a quinol</text>
        <dbReference type="Rhea" id="RHEA:30187"/>
        <dbReference type="ChEBI" id="CHEBI:24646"/>
        <dbReference type="ChEBI" id="CHEBI:30839"/>
        <dbReference type="ChEBI" id="CHEBI:30864"/>
        <dbReference type="ChEBI" id="CHEBI:132124"/>
        <dbReference type="EC" id="1.3.5.2"/>
    </reaction>
</comment>
<evidence type="ECO:0000313" key="13">
    <source>
        <dbReference type="EMBL" id="TCO11539.1"/>
    </source>
</evidence>
<dbReference type="UniPathway" id="UPA00070">
    <property type="reaction ID" value="UER00946"/>
</dbReference>
<comment type="subunit">
    <text evidence="11">Monomer.</text>
</comment>
<dbReference type="InterPro" id="IPR005720">
    <property type="entry name" value="Dihydroorotate_DH_cat"/>
</dbReference>
<dbReference type="CDD" id="cd04738">
    <property type="entry name" value="DHOD_2_like"/>
    <property type="match status" value="1"/>
</dbReference>
<dbReference type="GO" id="GO:0106430">
    <property type="term" value="F:dihydroorotate dehydrogenase (quinone) activity"/>
    <property type="evidence" value="ECO:0007669"/>
    <property type="project" value="UniProtKB-EC"/>
</dbReference>
<dbReference type="InterPro" id="IPR001295">
    <property type="entry name" value="Dihydroorotate_DH_CS"/>
</dbReference>
<keyword evidence="7 11" id="KW-0665">Pyrimidine biosynthesis</keyword>
<feature type="binding site" evidence="11">
    <location>
        <position position="272"/>
    </location>
    <ligand>
        <name>FMN</name>
        <dbReference type="ChEBI" id="CHEBI:58210"/>
    </ligand>
</feature>
<dbReference type="EC" id="1.3.5.2" evidence="11"/>
<dbReference type="Gene3D" id="3.20.20.70">
    <property type="entry name" value="Aldolase class I"/>
    <property type="match status" value="1"/>
</dbReference>
<feature type="binding site" evidence="11">
    <location>
        <position position="220"/>
    </location>
    <ligand>
        <name>FMN</name>
        <dbReference type="ChEBI" id="CHEBI:58210"/>
    </ligand>
</feature>
<dbReference type="InterPro" id="IPR050074">
    <property type="entry name" value="DHO_dehydrogenase"/>
</dbReference>
<evidence type="ECO:0000256" key="1">
    <source>
        <dbReference type="ARBA" id="ARBA00003125"/>
    </source>
</evidence>
<name>A0A4R2GPN8_9HYPH</name>
<evidence type="ECO:0000256" key="10">
    <source>
        <dbReference type="ARBA" id="ARBA00048639"/>
    </source>
</evidence>
<feature type="binding site" evidence="11">
    <location>
        <position position="180"/>
    </location>
    <ligand>
        <name>substrate</name>
    </ligand>
</feature>
<feature type="active site" description="Nucleophile" evidence="11">
    <location>
        <position position="178"/>
    </location>
</feature>
<evidence type="ECO:0000256" key="7">
    <source>
        <dbReference type="ARBA" id="ARBA00022975"/>
    </source>
</evidence>
<evidence type="ECO:0000313" key="14">
    <source>
        <dbReference type="Proteomes" id="UP000294881"/>
    </source>
</evidence>
<keyword evidence="5 11" id="KW-0285">Flavoprotein</keyword>
<feature type="binding site" evidence="11">
    <location>
        <position position="175"/>
    </location>
    <ligand>
        <name>substrate</name>
    </ligand>
</feature>
<evidence type="ECO:0000256" key="6">
    <source>
        <dbReference type="ARBA" id="ARBA00022643"/>
    </source>
</evidence>
<feature type="binding site" evidence="11">
    <location>
        <position position="248"/>
    </location>
    <ligand>
        <name>FMN</name>
        <dbReference type="ChEBI" id="CHEBI:58210"/>
    </ligand>
</feature>
<comment type="similarity">
    <text evidence="4 11">Belongs to the dihydroorotate dehydrogenase family. Type 2 subfamily.</text>
</comment>
<dbReference type="EMBL" id="SLWL01000012">
    <property type="protein sequence ID" value="TCO11539.1"/>
    <property type="molecule type" value="Genomic_DNA"/>
</dbReference>
<dbReference type="GO" id="GO:0044205">
    <property type="term" value="P:'de novo' UMP biosynthetic process"/>
    <property type="evidence" value="ECO:0007669"/>
    <property type="project" value="UniProtKB-UniRule"/>
</dbReference>
<dbReference type="GO" id="GO:0005737">
    <property type="term" value="C:cytoplasm"/>
    <property type="evidence" value="ECO:0007669"/>
    <property type="project" value="InterPro"/>
</dbReference>
<feature type="binding site" evidence="11">
    <location>
        <position position="144"/>
    </location>
    <ligand>
        <name>FMN</name>
        <dbReference type="ChEBI" id="CHEBI:58210"/>
    </ligand>
</feature>
<evidence type="ECO:0000256" key="8">
    <source>
        <dbReference type="ARBA" id="ARBA00023002"/>
    </source>
</evidence>
<dbReference type="GO" id="GO:0006207">
    <property type="term" value="P:'de novo' pyrimidine nucleobase biosynthetic process"/>
    <property type="evidence" value="ECO:0007669"/>
    <property type="project" value="UniProtKB-UniRule"/>
</dbReference>